<proteinExistence type="inferred from homology"/>
<gene>
    <name evidence="4" type="ORF">G7Y89_g7286</name>
</gene>
<keyword evidence="5" id="KW-1185">Reference proteome</keyword>
<evidence type="ECO:0000313" key="5">
    <source>
        <dbReference type="Proteomes" id="UP000566819"/>
    </source>
</evidence>
<dbReference type="GO" id="GO:0016491">
    <property type="term" value="F:oxidoreductase activity"/>
    <property type="evidence" value="ECO:0007669"/>
    <property type="project" value="UniProtKB-KW"/>
</dbReference>
<dbReference type="SUPFAM" id="SSF51735">
    <property type="entry name" value="NAD(P)-binding Rossmann-fold domains"/>
    <property type="match status" value="1"/>
</dbReference>
<evidence type="ECO:0008006" key="6">
    <source>
        <dbReference type="Google" id="ProtNLM"/>
    </source>
</evidence>
<dbReference type="Proteomes" id="UP000566819">
    <property type="component" value="Unassembled WGS sequence"/>
</dbReference>
<reference evidence="4 5" key="1">
    <citation type="submission" date="2020-03" db="EMBL/GenBank/DDBJ databases">
        <title>Draft Genome Sequence of Cudoniella acicularis.</title>
        <authorList>
            <person name="Buettner E."/>
            <person name="Kellner H."/>
        </authorList>
    </citation>
    <scope>NUCLEOTIDE SEQUENCE [LARGE SCALE GENOMIC DNA]</scope>
    <source>
        <strain evidence="4 5">DSM 108380</strain>
    </source>
</reference>
<dbReference type="InterPro" id="IPR002347">
    <property type="entry name" value="SDR_fam"/>
</dbReference>
<dbReference type="EMBL" id="JAAMPI010000504">
    <property type="protein sequence ID" value="KAF4630850.1"/>
    <property type="molecule type" value="Genomic_DNA"/>
</dbReference>
<evidence type="ECO:0000256" key="1">
    <source>
        <dbReference type="ARBA" id="ARBA00006484"/>
    </source>
</evidence>
<dbReference type="PANTHER" id="PTHR24320:SF283">
    <property type="entry name" value="RETINOL DEHYDROGENASE 11"/>
    <property type="match status" value="1"/>
</dbReference>
<keyword evidence="2" id="KW-0560">Oxidoreductase</keyword>
<protein>
    <recommendedName>
        <fullName evidence="6">Short-chain dehydrogenase</fullName>
    </recommendedName>
</protein>
<dbReference type="AlphaFoldDB" id="A0A8H4RL44"/>
<name>A0A8H4RL44_9HELO</name>
<organism evidence="4 5">
    <name type="scientific">Cudoniella acicularis</name>
    <dbReference type="NCBI Taxonomy" id="354080"/>
    <lineage>
        <taxon>Eukaryota</taxon>
        <taxon>Fungi</taxon>
        <taxon>Dikarya</taxon>
        <taxon>Ascomycota</taxon>
        <taxon>Pezizomycotina</taxon>
        <taxon>Leotiomycetes</taxon>
        <taxon>Helotiales</taxon>
        <taxon>Tricladiaceae</taxon>
        <taxon>Cudoniella</taxon>
    </lineage>
</organism>
<dbReference type="PRINTS" id="PR00080">
    <property type="entry name" value="SDRFAMILY"/>
</dbReference>
<evidence type="ECO:0000256" key="3">
    <source>
        <dbReference type="RuleBase" id="RU000363"/>
    </source>
</evidence>
<dbReference type="OrthoDB" id="191139at2759"/>
<dbReference type="PRINTS" id="PR00081">
    <property type="entry name" value="GDHRDH"/>
</dbReference>
<evidence type="ECO:0000256" key="2">
    <source>
        <dbReference type="ARBA" id="ARBA00023002"/>
    </source>
</evidence>
<comment type="caution">
    <text evidence="4">The sequence shown here is derived from an EMBL/GenBank/DDBJ whole genome shotgun (WGS) entry which is preliminary data.</text>
</comment>
<dbReference type="InterPro" id="IPR036291">
    <property type="entry name" value="NAD(P)-bd_dom_sf"/>
</dbReference>
<comment type="similarity">
    <text evidence="1 3">Belongs to the short-chain dehydrogenases/reductases (SDR) family.</text>
</comment>
<evidence type="ECO:0000313" key="4">
    <source>
        <dbReference type="EMBL" id="KAF4630850.1"/>
    </source>
</evidence>
<sequence length="330" mass="35803">MTSHPTFGEKTEGEEVATTFAKEIKAKTSVGPNGLGAILARILATHSPALLILTGRSPTKVEAVTNDLATTYPNVKTRILQLDISSFESIRTAANEVNAYPEPSIDILVNNAGVMNIPERQLSANGFEMHLASNYLGPFLFTNKIMDKLINGGEGGGARIVNVSSNSYTFSPFRFSDYNFEGINVIESEYPSKALCEMYGIPWGPQYVPTAAYGQSKTALMLYSLHLSKLLAAKGVTTISLHPGAIATDLWRHIPKENTEQFFKILPMKTPSQGISTTLVAALDPKLAGSSGVYLEDCQRKEVTESGINASNAEKLWTLSEGLVKENFSF</sequence>
<dbReference type="Pfam" id="PF00106">
    <property type="entry name" value="adh_short"/>
    <property type="match status" value="1"/>
</dbReference>
<accession>A0A8H4RL44</accession>
<dbReference type="Gene3D" id="3.40.50.720">
    <property type="entry name" value="NAD(P)-binding Rossmann-like Domain"/>
    <property type="match status" value="1"/>
</dbReference>
<dbReference type="PANTHER" id="PTHR24320">
    <property type="entry name" value="RETINOL DEHYDROGENASE"/>
    <property type="match status" value="1"/>
</dbReference>